<sequence>MVKAFAPVLMPGFPTLTEKEVKDLIDYIASYKSEETDFVR</sequence>
<dbReference type="InterPro" id="IPR036909">
    <property type="entry name" value="Cyt_c-like_dom_sf"/>
</dbReference>
<dbReference type="SUPFAM" id="SSF46626">
    <property type="entry name" value="Cytochrome c"/>
    <property type="match status" value="1"/>
</dbReference>
<proteinExistence type="predicted"/>
<reference evidence="1 2" key="1">
    <citation type="submission" date="2022-04" db="EMBL/GenBank/DDBJ databases">
        <title>Spirosoma sp. strain RP8 genome sequencing and assembly.</title>
        <authorList>
            <person name="Jung Y."/>
        </authorList>
    </citation>
    <scope>NUCLEOTIDE SEQUENCE [LARGE SCALE GENOMIC DNA]</scope>
    <source>
        <strain evidence="1 2">RP8</strain>
    </source>
</reference>
<accession>A0ABT0HV90</accession>
<evidence type="ECO:0000313" key="2">
    <source>
        <dbReference type="Proteomes" id="UP001202180"/>
    </source>
</evidence>
<dbReference type="EMBL" id="JALPRF010000012">
    <property type="protein sequence ID" value="MCK8495865.1"/>
    <property type="molecule type" value="Genomic_DNA"/>
</dbReference>
<keyword evidence="2" id="KW-1185">Reference proteome</keyword>
<dbReference type="Proteomes" id="UP001202180">
    <property type="component" value="Unassembled WGS sequence"/>
</dbReference>
<name>A0ABT0HV90_9BACT</name>
<comment type="caution">
    <text evidence="1">The sequence shown here is derived from an EMBL/GenBank/DDBJ whole genome shotgun (WGS) entry which is preliminary data.</text>
</comment>
<organism evidence="1 2">
    <name type="scientific">Spirosoma liriopis</name>
    <dbReference type="NCBI Taxonomy" id="2937440"/>
    <lineage>
        <taxon>Bacteria</taxon>
        <taxon>Pseudomonadati</taxon>
        <taxon>Bacteroidota</taxon>
        <taxon>Cytophagia</taxon>
        <taxon>Cytophagales</taxon>
        <taxon>Cytophagaceae</taxon>
        <taxon>Spirosoma</taxon>
    </lineage>
</organism>
<protein>
    <submittedName>
        <fullName evidence="1">Cytochrome c</fullName>
    </submittedName>
</protein>
<evidence type="ECO:0000313" key="1">
    <source>
        <dbReference type="EMBL" id="MCK8495865.1"/>
    </source>
</evidence>
<gene>
    <name evidence="1" type="ORF">M0L20_28625</name>
</gene>